<sequence length="60" mass="6978">NSVMDLDDPEANPDDIKALQAKFKKEVLGTFKASAFFYNCDRSRFQRVYILILDLRSAYE</sequence>
<dbReference type="Proteomes" id="UP001295423">
    <property type="component" value="Unassembled WGS sequence"/>
</dbReference>
<comment type="caution">
    <text evidence="1">The sequence shown here is derived from an EMBL/GenBank/DDBJ whole genome shotgun (WGS) entry which is preliminary data.</text>
</comment>
<feature type="non-terminal residue" evidence="1">
    <location>
        <position position="1"/>
    </location>
</feature>
<protein>
    <submittedName>
        <fullName evidence="1">Uncharacterized protein</fullName>
    </submittedName>
</protein>
<accession>A0AAD2CZ06</accession>
<name>A0AAD2CZ06_9STRA</name>
<dbReference type="AlphaFoldDB" id="A0AAD2CZ06"/>
<reference evidence="1" key="1">
    <citation type="submission" date="2023-08" db="EMBL/GenBank/DDBJ databases">
        <authorList>
            <person name="Audoor S."/>
            <person name="Bilcke G."/>
        </authorList>
    </citation>
    <scope>NUCLEOTIDE SEQUENCE</scope>
</reference>
<proteinExistence type="predicted"/>
<organism evidence="1 2">
    <name type="scientific">Cylindrotheca closterium</name>
    <dbReference type="NCBI Taxonomy" id="2856"/>
    <lineage>
        <taxon>Eukaryota</taxon>
        <taxon>Sar</taxon>
        <taxon>Stramenopiles</taxon>
        <taxon>Ochrophyta</taxon>
        <taxon>Bacillariophyta</taxon>
        <taxon>Bacillariophyceae</taxon>
        <taxon>Bacillariophycidae</taxon>
        <taxon>Bacillariales</taxon>
        <taxon>Bacillariaceae</taxon>
        <taxon>Cylindrotheca</taxon>
    </lineage>
</organism>
<dbReference type="EMBL" id="CAKOGP040001604">
    <property type="protein sequence ID" value="CAJ1946133.1"/>
    <property type="molecule type" value="Genomic_DNA"/>
</dbReference>
<evidence type="ECO:0000313" key="2">
    <source>
        <dbReference type="Proteomes" id="UP001295423"/>
    </source>
</evidence>
<gene>
    <name evidence="1" type="ORF">CYCCA115_LOCUS10274</name>
</gene>
<keyword evidence="2" id="KW-1185">Reference proteome</keyword>
<evidence type="ECO:0000313" key="1">
    <source>
        <dbReference type="EMBL" id="CAJ1946133.1"/>
    </source>
</evidence>